<feature type="region of interest" description="Disordered" evidence="1">
    <location>
        <begin position="198"/>
        <end position="241"/>
    </location>
</feature>
<sequence length="241" mass="25486">MLLTLTSVMPASAGTAPIEPNTAGGLHLPPSATPAAGPELHGDAFAAAGGRPVSGKTPEAGPAWKKVGDTWQVDRTTVTLRNTVTDPDGDQSDLTFDVWTVNTDGSPKAHVDTYENQYGMPVSGYVKSGEKASVTIDYGYLKPGSTYAFRTSAYDGGLYETDWSPWAKFTIRNHAVDITLPEPNKDAPAVDLDQYQKPQVTNDHVNSSPGNTGSLTRDELPAPLGKGSGLLLSHPRPGIAR</sequence>
<proteinExistence type="predicted"/>
<gene>
    <name evidence="2" type="ORF">QF030_000054</name>
</gene>
<keyword evidence="3" id="KW-1185">Reference proteome</keyword>
<organism evidence="2 3">
    <name type="scientific">Streptomyces rishiriensis</name>
    <dbReference type="NCBI Taxonomy" id="68264"/>
    <lineage>
        <taxon>Bacteria</taxon>
        <taxon>Bacillati</taxon>
        <taxon>Actinomycetota</taxon>
        <taxon>Actinomycetes</taxon>
        <taxon>Kitasatosporales</taxon>
        <taxon>Streptomycetaceae</taxon>
        <taxon>Streptomyces</taxon>
    </lineage>
</organism>
<reference evidence="2 3" key="1">
    <citation type="submission" date="2023-07" db="EMBL/GenBank/DDBJ databases">
        <title>Comparative genomics of wheat-associated soil bacteria to identify genetic determinants of phenazine resistance.</title>
        <authorList>
            <person name="Mouncey N."/>
        </authorList>
    </citation>
    <scope>NUCLEOTIDE SEQUENCE [LARGE SCALE GENOMIC DNA]</scope>
    <source>
        <strain evidence="2 3">B2I6</strain>
    </source>
</reference>
<dbReference type="EMBL" id="JAUSWV010000001">
    <property type="protein sequence ID" value="MDQ0577876.1"/>
    <property type="molecule type" value="Genomic_DNA"/>
</dbReference>
<evidence type="ECO:0000313" key="2">
    <source>
        <dbReference type="EMBL" id="MDQ0577876.1"/>
    </source>
</evidence>
<evidence type="ECO:0000313" key="3">
    <source>
        <dbReference type="Proteomes" id="UP001230654"/>
    </source>
</evidence>
<protein>
    <submittedName>
        <fullName evidence="2">Uncharacterized protein</fullName>
    </submittedName>
</protein>
<feature type="compositionally biased region" description="Polar residues" evidence="1">
    <location>
        <begin position="198"/>
        <end position="215"/>
    </location>
</feature>
<accession>A0ABU0NFJ9</accession>
<name>A0ABU0NFJ9_STRRH</name>
<comment type="caution">
    <text evidence="2">The sequence shown here is derived from an EMBL/GenBank/DDBJ whole genome shotgun (WGS) entry which is preliminary data.</text>
</comment>
<dbReference type="RefSeq" id="WP_307160612.1">
    <property type="nucleotide sequence ID" value="NZ_JAUSWV010000001.1"/>
</dbReference>
<evidence type="ECO:0000256" key="1">
    <source>
        <dbReference type="SAM" id="MobiDB-lite"/>
    </source>
</evidence>
<feature type="region of interest" description="Disordered" evidence="1">
    <location>
        <begin position="1"/>
        <end position="39"/>
    </location>
</feature>
<dbReference type="Proteomes" id="UP001230654">
    <property type="component" value="Unassembled WGS sequence"/>
</dbReference>